<dbReference type="AlphaFoldDB" id="A0A1U7LV96"/>
<name>A0A1U7LV96_NEOID</name>
<gene>
    <name evidence="2" type="ORF">NEOLI_000270</name>
</gene>
<dbReference type="Proteomes" id="UP000186594">
    <property type="component" value="Unassembled WGS sequence"/>
</dbReference>
<keyword evidence="3" id="KW-1185">Reference proteome</keyword>
<evidence type="ECO:0000313" key="2">
    <source>
        <dbReference type="EMBL" id="OLL26549.1"/>
    </source>
</evidence>
<protein>
    <submittedName>
        <fullName evidence="2">Uncharacterized protein</fullName>
    </submittedName>
</protein>
<comment type="caution">
    <text evidence="2">The sequence shown here is derived from an EMBL/GenBank/DDBJ whole genome shotgun (WGS) entry which is preliminary data.</text>
</comment>
<evidence type="ECO:0000256" key="1">
    <source>
        <dbReference type="SAM" id="MobiDB-lite"/>
    </source>
</evidence>
<feature type="region of interest" description="Disordered" evidence="1">
    <location>
        <begin position="1"/>
        <end position="37"/>
    </location>
</feature>
<sequence>MSTRNPFNKISRRITKSKSKSKDDLGPDDIAIPDKSKKMRNRRSLFTIFTKPELVKSFKSRTHSLESGGDTERDWEKRATILAHSPGPSVLPKLNRSEVISDNAFMQEDLENLKRLGEEEEEDKYLSIEQLMNRAICFHEHGG</sequence>
<proteinExistence type="predicted"/>
<evidence type="ECO:0000313" key="3">
    <source>
        <dbReference type="Proteomes" id="UP000186594"/>
    </source>
</evidence>
<accession>A0A1U7LV96</accession>
<organism evidence="2 3">
    <name type="scientific">Neolecta irregularis (strain DAH-3)</name>
    <dbReference type="NCBI Taxonomy" id="1198029"/>
    <lineage>
        <taxon>Eukaryota</taxon>
        <taxon>Fungi</taxon>
        <taxon>Dikarya</taxon>
        <taxon>Ascomycota</taxon>
        <taxon>Taphrinomycotina</taxon>
        <taxon>Neolectales</taxon>
        <taxon>Neolectaceae</taxon>
        <taxon>Neolecta</taxon>
    </lineage>
</organism>
<feature type="compositionally biased region" description="Basic residues" evidence="1">
    <location>
        <begin position="10"/>
        <end position="19"/>
    </location>
</feature>
<dbReference type="EMBL" id="LXFE01000167">
    <property type="protein sequence ID" value="OLL26549.1"/>
    <property type="molecule type" value="Genomic_DNA"/>
</dbReference>
<reference evidence="2 3" key="1">
    <citation type="submission" date="2016-04" db="EMBL/GenBank/DDBJ databases">
        <title>Evolutionary innovation and constraint leading to complex multicellularity in the Ascomycota.</title>
        <authorList>
            <person name="Cisse O."/>
            <person name="Nguyen A."/>
            <person name="Hewitt D.A."/>
            <person name="Jedd G."/>
            <person name="Stajich J.E."/>
        </authorList>
    </citation>
    <scope>NUCLEOTIDE SEQUENCE [LARGE SCALE GENOMIC DNA]</scope>
    <source>
        <strain evidence="2 3">DAH-3</strain>
    </source>
</reference>